<dbReference type="InterPro" id="IPR035440">
    <property type="entry name" value="4HB_MCP_dom_sf"/>
</dbReference>
<dbReference type="Pfam" id="PF00672">
    <property type="entry name" value="HAMP"/>
    <property type="match status" value="1"/>
</dbReference>
<dbReference type="Pfam" id="PF00015">
    <property type="entry name" value="MCPsignal"/>
    <property type="match status" value="1"/>
</dbReference>
<comment type="similarity">
    <text evidence="10">Belongs to the methyl-accepting chemotaxis (MCP) protein family.</text>
</comment>
<dbReference type="SMART" id="SM00283">
    <property type="entry name" value="MA"/>
    <property type="match status" value="1"/>
</dbReference>
<dbReference type="PROSITE" id="PS50885">
    <property type="entry name" value="HAMP"/>
    <property type="match status" value="1"/>
</dbReference>
<dbReference type="CDD" id="cd19407">
    <property type="entry name" value="Tar_Tsr_sensor"/>
    <property type="match status" value="1"/>
</dbReference>
<proteinExistence type="inferred from homology"/>
<organism evidence="16 17">
    <name type="scientific">Bordetella genomosp. 5</name>
    <dbReference type="NCBI Taxonomy" id="1395608"/>
    <lineage>
        <taxon>Bacteria</taxon>
        <taxon>Pseudomonadati</taxon>
        <taxon>Pseudomonadota</taxon>
        <taxon>Betaproteobacteria</taxon>
        <taxon>Burkholderiales</taxon>
        <taxon>Alcaligenaceae</taxon>
        <taxon>Bordetella</taxon>
    </lineage>
</organism>
<evidence type="ECO:0000256" key="2">
    <source>
        <dbReference type="ARBA" id="ARBA00022475"/>
    </source>
</evidence>
<dbReference type="CDD" id="cd11386">
    <property type="entry name" value="MCP_signal"/>
    <property type="match status" value="1"/>
</dbReference>
<dbReference type="GO" id="GO:0004888">
    <property type="term" value="F:transmembrane signaling receptor activity"/>
    <property type="evidence" value="ECO:0007669"/>
    <property type="project" value="InterPro"/>
</dbReference>
<dbReference type="InterPro" id="IPR004089">
    <property type="entry name" value="MCPsignal_dom"/>
</dbReference>
<dbReference type="InterPro" id="IPR003122">
    <property type="entry name" value="Tar_rcpt_lig-bd"/>
</dbReference>
<evidence type="ECO:0000256" key="9">
    <source>
        <dbReference type="ARBA" id="ARBA00023224"/>
    </source>
</evidence>
<dbReference type="AlphaFoldDB" id="A0A261TYA2"/>
<evidence type="ECO:0000256" key="10">
    <source>
        <dbReference type="ARBA" id="ARBA00029447"/>
    </source>
</evidence>
<dbReference type="SMART" id="SM00304">
    <property type="entry name" value="HAMP"/>
    <property type="match status" value="1"/>
</dbReference>
<dbReference type="GO" id="GO:0007165">
    <property type="term" value="P:signal transduction"/>
    <property type="evidence" value="ECO:0007669"/>
    <property type="project" value="UniProtKB-KW"/>
</dbReference>
<keyword evidence="3" id="KW-0488">Methylation</keyword>
<evidence type="ECO:0000256" key="6">
    <source>
        <dbReference type="ARBA" id="ARBA00022692"/>
    </source>
</evidence>
<evidence type="ECO:0000256" key="8">
    <source>
        <dbReference type="ARBA" id="ARBA00023136"/>
    </source>
</evidence>
<feature type="coiled-coil region" evidence="12">
    <location>
        <begin position="290"/>
        <end position="317"/>
    </location>
</feature>
<dbReference type="SUPFAM" id="SSF58104">
    <property type="entry name" value="Methyl-accepting chemotaxis protein (MCP) signaling domain"/>
    <property type="match status" value="1"/>
</dbReference>
<dbReference type="Pfam" id="PF02203">
    <property type="entry name" value="TarH"/>
    <property type="match status" value="1"/>
</dbReference>
<dbReference type="OrthoDB" id="9806477at2"/>
<dbReference type="PANTHER" id="PTHR43531:SF14">
    <property type="entry name" value="METHYL-ACCEPTING CHEMOTAXIS PROTEIN I-RELATED"/>
    <property type="match status" value="1"/>
</dbReference>
<dbReference type="CDD" id="cd06225">
    <property type="entry name" value="HAMP"/>
    <property type="match status" value="1"/>
</dbReference>
<protein>
    <submittedName>
        <fullName evidence="16">Methyl-accepting chemotaxis protein</fullName>
    </submittedName>
</protein>
<evidence type="ECO:0000259" key="14">
    <source>
        <dbReference type="PROSITE" id="PS50111"/>
    </source>
</evidence>
<keyword evidence="7 13" id="KW-1133">Transmembrane helix</keyword>
<evidence type="ECO:0000256" key="11">
    <source>
        <dbReference type="PROSITE-ProRule" id="PRU00284"/>
    </source>
</evidence>
<name>A0A261TYA2_9BORD</name>
<dbReference type="EMBL" id="NEVP01000003">
    <property type="protein sequence ID" value="OZI54237.1"/>
    <property type="molecule type" value="Genomic_DNA"/>
</dbReference>
<feature type="domain" description="Methyl-accepting transducer" evidence="14">
    <location>
        <begin position="271"/>
        <end position="500"/>
    </location>
</feature>
<evidence type="ECO:0000256" key="1">
    <source>
        <dbReference type="ARBA" id="ARBA00004429"/>
    </source>
</evidence>
<dbReference type="InterPro" id="IPR004090">
    <property type="entry name" value="Chemotax_Me-accpt_rcpt"/>
</dbReference>
<dbReference type="PANTHER" id="PTHR43531">
    <property type="entry name" value="PROTEIN ICFG"/>
    <property type="match status" value="1"/>
</dbReference>
<accession>A0A261TYA2</accession>
<keyword evidence="5" id="KW-0997">Cell inner membrane</keyword>
<dbReference type="Proteomes" id="UP000216913">
    <property type="component" value="Unassembled WGS sequence"/>
</dbReference>
<comment type="caution">
    <text evidence="16">The sequence shown here is derived from an EMBL/GenBank/DDBJ whole genome shotgun (WGS) entry which is preliminary data.</text>
</comment>
<evidence type="ECO:0000256" key="4">
    <source>
        <dbReference type="ARBA" id="ARBA00022500"/>
    </source>
</evidence>
<evidence type="ECO:0000256" key="5">
    <source>
        <dbReference type="ARBA" id="ARBA00022519"/>
    </source>
</evidence>
<sequence length="539" mass="57277">MLANLKIRTGLLAVLSVLIVALIFSSVMGWVFARHADDGIDDLNRVAAEQARPLFETRAQLLRARLSLVAAYLDLATGTGKDAAAAIQQGETQLANARVSQQRFQDVPKSNDEAREMARRLEQAFNPYVASIQTLGDQLKAGSTSGYVVQAAAMRLADQAFDEQLTAFLTRTERRGAEINDASDERYVQAEATAIVLLILAVVLAFACWRFINRRVLAPLREAGEHFGRIAAGDLTRRVVVTSRNEIGQLFALLQTMQDSLARTVGEVRRSVTEINVGAAEIAAGNTNLSSRTEEQAASLEETAASMEQIASNVKQNTDSAQQANRLAAQSSGVARQGGDVIGEVVGSMSRISESSARIADIVSVIDSIAFQTNILALNAAVEAARAGEQGKGFAVVAGEVRSLAQRSAQAAKEVRDLIEASRGDVQGGVEQVRRAGETMQSIVSSVQQVSDIMGEISSASAEQLQGIEQINGAVAQMDDVTQQNAALVEEAAAAAASLEEQAKRLADTMAFFKVGSDQVIEMPSGGALSARAPVLLHA</sequence>
<dbReference type="PROSITE" id="PS50111">
    <property type="entry name" value="CHEMOTAXIS_TRANSDUC_2"/>
    <property type="match status" value="1"/>
</dbReference>
<keyword evidence="4" id="KW-0145">Chemotaxis</keyword>
<keyword evidence="8 13" id="KW-0472">Membrane</keyword>
<gene>
    <name evidence="16" type="ORF">CAL25_05505</name>
</gene>
<feature type="transmembrane region" description="Helical" evidence="13">
    <location>
        <begin position="192"/>
        <end position="212"/>
    </location>
</feature>
<dbReference type="PRINTS" id="PR00260">
    <property type="entry name" value="CHEMTRNSDUCR"/>
</dbReference>
<feature type="domain" description="HAMP" evidence="15">
    <location>
        <begin position="214"/>
        <end position="266"/>
    </location>
</feature>
<dbReference type="InterPro" id="IPR051310">
    <property type="entry name" value="MCP_chemotaxis"/>
</dbReference>
<keyword evidence="9 11" id="KW-0807">Transducer</keyword>
<reference evidence="16 17" key="1">
    <citation type="submission" date="2017-05" db="EMBL/GenBank/DDBJ databases">
        <title>Complete and WGS of Bordetella genogroups.</title>
        <authorList>
            <person name="Spilker T."/>
            <person name="LiPuma J."/>
        </authorList>
    </citation>
    <scope>NUCLEOTIDE SEQUENCE [LARGE SCALE GENOMIC DNA]</scope>
    <source>
        <strain evidence="16 17">AU10456</strain>
    </source>
</reference>
<dbReference type="Gene3D" id="1.20.120.30">
    <property type="entry name" value="Aspartate receptor, ligand-binding domain"/>
    <property type="match status" value="1"/>
</dbReference>
<evidence type="ECO:0000256" key="7">
    <source>
        <dbReference type="ARBA" id="ARBA00022989"/>
    </source>
</evidence>
<dbReference type="GO" id="GO:0005886">
    <property type="term" value="C:plasma membrane"/>
    <property type="evidence" value="ECO:0007669"/>
    <property type="project" value="UniProtKB-SubCell"/>
</dbReference>
<keyword evidence="2" id="KW-1003">Cell membrane</keyword>
<keyword evidence="6 13" id="KW-0812">Transmembrane</keyword>
<dbReference type="RefSeq" id="WP_094798959.1">
    <property type="nucleotide sequence ID" value="NZ_NEVP01000003.1"/>
</dbReference>
<evidence type="ECO:0000256" key="12">
    <source>
        <dbReference type="SAM" id="Coils"/>
    </source>
</evidence>
<evidence type="ECO:0000256" key="13">
    <source>
        <dbReference type="SAM" id="Phobius"/>
    </source>
</evidence>
<evidence type="ECO:0000259" key="15">
    <source>
        <dbReference type="PROSITE" id="PS50885"/>
    </source>
</evidence>
<evidence type="ECO:0000256" key="3">
    <source>
        <dbReference type="ARBA" id="ARBA00022481"/>
    </source>
</evidence>
<comment type="subcellular location">
    <subcellularLocation>
        <location evidence="1">Cell inner membrane</location>
        <topology evidence="1">Multi-pass membrane protein</topology>
    </subcellularLocation>
</comment>
<keyword evidence="12" id="KW-0175">Coiled coil</keyword>
<dbReference type="SUPFAM" id="SSF47170">
    <property type="entry name" value="Aspartate receptor, ligand-binding domain"/>
    <property type="match status" value="1"/>
</dbReference>
<dbReference type="GO" id="GO:0006935">
    <property type="term" value="P:chemotaxis"/>
    <property type="evidence" value="ECO:0007669"/>
    <property type="project" value="UniProtKB-KW"/>
</dbReference>
<keyword evidence="17" id="KW-1185">Reference proteome</keyword>
<evidence type="ECO:0000313" key="16">
    <source>
        <dbReference type="EMBL" id="OZI54237.1"/>
    </source>
</evidence>
<dbReference type="FunFam" id="1.10.287.950:FF:000001">
    <property type="entry name" value="Methyl-accepting chemotaxis sensory transducer"/>
    <property type="match status" value="1"/>
</dbReference>
<dbReference type="Gene3D" id="1.10.287.950">
    <property type="entry name" value="Methyl-accepting chemotaxis protein"/>
    <property type="match status" value="1"/>
</dbReference>
<dbReference type="InterPro" id="IPR003660">
    <property type="entry name" value="HAMP_dom"/>
</dbReference>
<evidence type="ECO:0000313" key="17">
    <source>
        <dbReference type="Proteomes" id="UP000216913"/>
    </source>
</evidence>